<dbReference type="EMBL" id="CP009285">
    <property type="protein sequence ID" value="AIQ59950.1"/>
    <property type="molecule type" value="Genomic_DNA"/>
</dbReference>
<dbReference type="HOGENOM" id="CLU_000445_88_6_9"/>
<evidence type="ECO:0000256" key="3">
    <source>
        <dbReference type="ARBA" id="ARBA00023163"/>
    </source>
</evidence>
<name>A0A089LIP5_PAEBO</name>
<organism evidence="5 6">
    <name type="scientific">Paenibacillus borealis</name>
    <dbReference type="NCBI Taxonomy" id="160799"/>
    <lineage>
        <taxon>Bacteria</taxon>
        <taxon>Bacillati</taxon>
        <taxon>Bacillota</taxon>
        <taxon>Bacilli</taxon>
        <taxon>Bacillales</taxon>
        <taxon>Paenibacillaceae</taxon>
        <taxon>Paenibacillus</taxon>
    </lineage>
</organism>
<evidence type="ECO:0000256" key="1">
    <source>
        <dbReference type="ARBA" id="ARBA00023015"/>
    </source>
</evidence>
<dbReference type="RefSeq" id="WP_042216250.1">
    <property type="nucleotide sequence ID" value="NZ_CP009285.1"/>
</dbReference>
<evidence type="ECO:0000313" key="6">
    <source>
        <dbReference type="Proteomes" id="UP000029518"/>
    </source>
</evidence>
<feature type="domain" description="HTH araC/xylS-type" evidence="4">
    <location>
        <begin position="193"/>
        <end position="291"/>
    </location>
</feature>
<evidence type="ECO:0000256" key="2">
    <source>
        <dbReference type="ARBA" id="ARBA00023125"/>
    </source>
</evidence>
<keyword evidence="2" id="KW-0238">DNA-binding</keyword>
<proteinExistence type="predicted"/>
<sequence length="296" mass="34247">MLSPILHFISPPIPYFIDCGHATYTAGDYHINRNCIGVFDLIVVLKGTLPVGEDGKEWQLKEGEILILRPDGHHYGSAPCTGDTKIIWIHFQTFGSWKECESMDECLDNQSALIESHKQKAYLNHADVCSIYIPKHMKITAKAMEVLNLFFEQEQEPQSLRNWKRQASFQSFLQHLDRDLASPSDATAIQLAERIELYIRRNYTQDINNPLLQKELNYHSNYLAKSMLKAYGMTPMAYLQNYRVEQSKRLLLQTSWSVTRIAEEVGFHHVSHFSSCFSKKEGLSPSDFRSRFIRKR</sequence>
<dbReference type="InterPro" id="IPR009057">
    <property type="entry name" value="Homeodomain-like_sf"/>
</dbReference>
<dbReference type="PANTHER" id="PTHR43280">
    <property type="entry name" value="ARAC-FAMILY TRANSCRIPTIONAL REGULATOR"/>
    <property type="match status" value="1"/>
</dbReference>
<dbReference type="AlphaFoldDB" id="A0A089LIP5"/>
<dbReference type="SMART" id="SM00342">
    <property type="entry name" value="HTH_ARAC"/>
    <property type="match status" value="1"/>
</dbReference>
<reference evidence="5" key="1">
    <citation type="submission" date="2014-08" db="EMBL/GenBank/DDBJ databases">
        <title>Comparative genomics of the Paenibacillus odorifer group.</title>
        <authorList>
            <person name="den Bakker H.C."/>
            <person name="Tsai Y.-C.Y.-C."/>
            <person name="Martin N."/>
            <person name="Korlach J."/>
            <person name="Wiedmann M."/>
        </authorList>
    </citation>
    <scope>NUCLEOTIDE SEQUENCE [LARGE SCALE GENOMIC DNA]</scope>
    <source>
        <strain evidence="5">DSM 13188</strain>
    </source>
</reference>
<keyword evidence="6" id="KW-1185">Reference proteome</keyword>
<dbReference type="SUPFAM" id="SSF51215">
    <property type="entry name" value="Regulatory protein AraC"/>
    <property type="match status" value="1"/>
</dbReference>
<dbReference type="PRINTS" id="PR00032">
    <property type="entry name" value="HTHARAC"/>
</dbReference>
<dbReference type="Gene3D" id="2.60.120.280">
    <property type="entry name" value="Regulatory protein AraC"/>
    <property type="match status" value="1"/>
</dbReference>
<dbReference type="Proteomes" id="UP000029518">
    <property type="component" value="Chromosome"/>
</dbReference>
<dbReference type="InterPro" id="IPR018060">
    <property type="entry name" value="HTH_AraC"/>
</dbReference>
<dbReference type="Pfam" id="PF02311">
    <property type="entry name" value="AraC_binding"/>
    <property type="match status" value="1"/>
</dbReference>
<dbReference type="InterPro" id="IPR020449">
    <property type="entry name" value="Tscrpt_reg_AraC-type_HTH"/>
</dbReference>
<dbReference type="PROSITE" id="PS00041">
    <property type="entry name" value="HTH_ARAC_FAMILY_1"/>
    <property type="match status" value="1"/>
</dbReference>
<dbReference type="InterPro" id="IPR003313">
    <property type="entry name" value="AraC-bd"/>
</dbReference>
<dbReference type="PANTHER" id="PTHR43280:SF2">
    <property type="entry name" value="HTH-TYPE TRANSCRIPTIONAL REGULATOR EXSA"/>
    <property type="match status" value="1"/>
</dbReference>
<evidence type="ECO:0000313" key="5">
    <source>
        <dbReference type="EMBL" id="AIQ59950.1"/>
    </source>
</evidence>
<protein>
    <submittedName>
        <fullName evidence="5">AraC family transcriptional regulator</fullName>
    </submittedName>
</protein>
<dbReference type="Pfam" id="PF12833">
    <property type="entry name" value="HTH_18"/>
    <property type="match status" value="1"/>
</dbReference>
<dbReference type="GO" id="GO:0043565">
    <property type="term" value="F:sequence-specific DNA binding"/>
    <property type="evidence" value="ECO:0007669"/>
    <property type="project" value="InterPro"/>
</dbReference>
<dbReference type="Gene3D" id="1.10.10.60">
    <property type="entry name" value="Homeodomain-like"/>
    <property type="match status" value="2"/>
</dbReference>
<dbReference type="OrthoDB" id="192171at2"/>
<gene>
    <name evidence="5" type="ORF">PBOR_25595</name>
</gene>
<dbReference type="InterPro" id="IPR037923">
    <property type="entry name" value="HTH-like"/>
</dbReference>
<dbReference type="GO" id="GO:0003700">
    <property type="term" value="F:DNA-binding transcription factor activity"/>
    <property type="evidence" value="ECO:0007669"/>
    <property type="project" value="InterPro"/>
</dbReference>
<dbReference type="PROSITE" id="PS01124">
    <property type="entry name" value="HTH_ARAC_FAMILY_2"/>
    <property type="match status" value="1"/>
</dbReference>
<dbReference type="KEGG" id="pbd:PBOR_25595"/>
<accession>A0A089LIP5</accession>
<keyword evidence="3" id="KW-0804">Transcription</keyword>
<dbReference type="SUPFAM" id="SSF46689">
    <property type="entry name" value="Homeodomain-like"/>
    <property type="match status" value="1"/>
</dbReference>
<dbReference type="InterPro" id="IPR018062">
    <property type="entry name" value="HTH_AraC-typ_CS"/>
</dbReference>
<keyword evidence="1" id="KW-0805">Transcription regulation</keyword>
<evidence type="ECO:0000259" key="4">
    <source>
        <dbReference type="PROSITE" id="PS01124"/>
    </source>
</evidence>